<dbReference type="InterPro" id="IPR012337">
    <property type="entry name" value="RNaseH-like_sf"/>
</dbReference>
<dbReference type="EMBL" id="JARBHB010000002">
    <property type="protein sequence ID" value="KAJ8892013.1"/>
    <property type="molecule type" value="Genomic_DNA"/>
</dbReference>
<comment type="caution">
    <text evidence="1">The sequence shown here is derived from an EMBL/GenBank/DDBJ whole genome shotgun (WGS) entry which is preliminary data.</text>
</comment>
<organism evidence="1 2">
    <name type="scientific">Dryococelus australis</name>
    <dbReference type="NCBI Taxonomy" id="614101"/>
    <lineage>
        <taxon>Eukaryota</taxon>
        <taxon>Metazoa</taxon>
        <taxon>Ecdysozoa</taxon>
        <taxon>Arthropoda</taxon>
        <taxon>Hexapoda</taxon>
        <taxon>Insecta</taxon>
        <taxon>Pterygota</taxon>
        <taxon>Neoptera</taxon>
        <taxon>Polyneoptera</taxon>
        <taxon>Phasmatodea</taxon>
        <taxon>Verophasmatodea</taxon>
        <taxon>Anareolatae</taxon>
        <taxon>Phasmatidae</taxon>
        <taxon>Eurycanthinae</taxon>
        <taxon>Dryococelus</taxon>
    </lineage>
</organism>
<gene>
    <name evidence="1" type="ORF">PR048_004578</name>
</gene>
<name>A0ABQ9I7R4_9NEOP</name>
<reference evidence="1 2" key="1">
    <citation type="submission" date="2023-02" db="EMBL/GenBank/DDBJ databases">
        <title>LHISI_Scaffold_Assembly.</title>
        <authorList>
            <person name="Stuart O.P."/>
            <person name="Cleave R."/>
            <person name="Magrath M.J.L."/>
            <person name="Mikheyev A.S."/>
        </authorList>
    </citation>
    <scope>NUCLEOTIDE SEQUENCE [LARGE SCALE GENOMIC DNA]</scope>
    <source>
        <strain evidence="1">Daus_M_001</strain>
        <tissue evidence="1">Leg muscle</tissue>
    </source>
</reference>
<dbReference type="Proteomes" id="UP001159363">
    <property type="component" value="Chromosome 2"/>
</dbReference>
<evidence type="ECO:0000313" key="2">
    <source>
        <dbReference type="Proteomes" id="UP001159363"/>
    </source>
</evidence>
<proteinExistence type="predicted"/>
<evidence type="ECO:0008006" key="3">
    <source>
        <dbReference type="Google" id="ProtNLM"/>
    </source>
</evidence>
<dbReference type="SUPFAM" id="SSF53098">
    <property type="entry name" value="Ribonuclease H-like"/>
    <property type="match status" value="1"/>
</dbReference>
<sequence>MEKYPDGTKKIIQFPVPVLTRWNSWFKSVLYVSEYLTDMTEFFSLSEMQNAPNAGCYPQDRNEKTQIQAVFAQEHAVQLMSLIDSLEGSSYTTSHILRTCFAVAASGIFEPETTSLIEELGNKVLQAEVKQTLQRTASLSMDKLQEQISTDPCRTTFAVVDNLFNPSSVVLKDVNSRLVTSFQTLPGMKRTNLKSADIARSYTRFAEIVKAEAEKKPPYVVEVLLSMKHDFPDFVCAALRAVWLPCSNVYSERCFSSCSTIVTDRRHNLLEENTGIMTMLSFDQSR</sequence>
<protein>
    <recommendedName>
        <fullName evidence="3">HAT C-terminal dimerisation domain-containing protein</fullName>
    </recommendedName>
</protein>
<accession>A0ABQ9I7R4</accession>
<evidence type="ECO:0000313" key="1">
    <source>
        <dbReference type="EMBL" id="KAJ8892013.1"/>
    </source>
</evidence>
<keyword evidence="2" id="KW-1185">Reference proteome</keyword>